<dbReference type="EMBL" id="CAJMWR010000196">
    <property type="protein sequence ID" value="CAE6355013.1"/>
    <property type="molecule type" value="Genomic_DNA"/>
</dbReference>
<evidence type="ECO:0000313" key="3">
    <source>
        <dbReference type="EMBL" id="QRW17331.1"/>
    </source>
</evidence>
<gene>
    <name evidence="2" type="ORF">RDB_LOCUS10366</name>
    <name evidence="3" type="ORF">RhiXN_05333</name>
</gene>
<keyword evidence="1" id="KW-0812">Transmembrane</keyword>
<accession>A0A8H2WCW0</accession>
<reference evidence="2" key="2">
    <citation type="submission" date="2021-01" db="EMBL/GenBank/DDBJ databases">
        <authorList>
            <person name="Kaushik A."/>
        </authorList>
    </citation>
    <scope>NUCLEOTIDE SEQUENCE</scope>
    <source>
        <strain evidence="2">AG1-1A</strain>
    </source>
</reference>
<feature type="transmembrane region" description="Helical" evidence="1">
    <location>
        <begin position="88"/>
        <end position="109"/>
    </location>
</feature>
<dbReference type="EMBL" id="CP059659">
    <property type="protein sequence ID" value="QRW17331.1"/>
    <property type="molecule type" value="Genomic_DNA"/>
</dbReference>
<feature type="transmembrane region" description="Helical" evidence="1">
    <location>
        <begin position="167"/>
        <end position="189"/>
    </location>
</feature>
<dbReference type="Proteomes" id="UP000663840">
    <property type="component" value="Unassembled WGS sequence"/>
</dbReference>
<reference evidence="3" key="1">
    <citation type="submission" date="2020-05" db="EMBL/GenBank/DDBJ databases">
        <title>Evolutionary and genomic comparisons of hybrid uninucleate and nonhybrid Rhizoctonia fungi.</title>
        <authorList>
            <person name="Li C."/>
            <person name="Chen X."/>
        </authorList>
    </citation>
    <scope>NUCLEOTIDE SEQUENCE</scope>
    <source>
        <strain evidence="3">AG-1 IA</strain>
    </source>
</reference>
<evidence type="ECO:0000313" key="4">
    <source>
        <dbReference type="Proteomes" id="UP000663840"/>
    </source>
</evidence>
<keyword evidence="1" id="KW-0472">Membrane</keyword>
<organism evidence="2 4">
    <name type="scientific">Rhizoctonia solani</name>
    <dbReference type="NCBI Taxonomy" id="456999"/>
    <lineage>
        <taxon>Eukaryota</taxon>
        <taxon>Fungi</taxon>
        <taxon>Dikarya</taxon>
        <taxon>Basidiomycota</taxon>
        <taxon>Agaricomycotina</taxon>
        <taxon>Agaricomycetes</taxon>
        <taxon>Cantharellales</taxon>
        <taxon>Ceratobasidiaceae</taxon>
        <taxon>Rhizoctonia</taxon>
    </lineage>
</organism>
<dbReference type="AlphaFoldDB" id="A0A8H2WCW0"/>
<protein>
    <submittedName>
        <fullName evidence="2">Uncharacterized protein</fullName>
    </submittedName>
</protein>
<sequence length="191" mass="20812">MPGPAYVRASQRYAPVQTTATNSNGHGEKLISLATSPSMMSDGLPSTELDKMTMILSDRLKEVIERQDILIEEGKCQKDYGEVLARTMLTTCLMGTILSIFTLLLKSHITASGRDSPGVHLVWAVTLVSLILAVLLSIAIPLIQSFADAFGRPIRGEYTKWIYRPSVILTGTLLVQGASLLFYLVIVAVCL</sequence>
<evidence type="ECO:0000313" key="2">
    <source>
        <dbReference type="EMBL" id="CAE6355013.1"/>
    </source>
</evidence>
<dbReference type="Proteomes" id="UP000650533">
    <property type="component" value="Chromosome 2"/>
</dbReference>
<name>A0A8H2WCW0_9AGAM</name>
<keyword evidence="1" id="KW-1133">Transmembrane helix</keyword>
<feature type="transmembrane region" description="Helical" evidence="1">
    <location>
        <begin position="121"/>
        <end position="146"/>
    </location>
</feature>
<evidence type="ECO:0000256" key="1">
    <source>
        <dbReference type="SAM" id="Phobius"/>
    </source>
</evidence>
<proteinExistence type="predicted"/>